<dbReference type="EMBL" id="CVRI01000004">
    <property type="protein sequence ID" value="CRK87418.1"/>
    <property type="molecule type" value="Genomic_DNA"/>
</dbReference>
<evidence type="ECO:0000313" key="2">
    <source>
        <dbReference type="Proteomes" id="UP000183832"/>
    </source>
</evidence>
<dbReference type="Pfam" id="PF06477">
    <property type="entry name" value="DUF1091"/>
    <property type="match status" value="1"/>
</dbReference>
<evidence type="ECO:0000313" key="1">
    <source>
        <dbReference type="EMBL" id="CRK87418.1"/>
    </source>
</evidence>
<accession>A0A1J1HIN5</accession>
<reference evidence="1 2" key="1">
    <citation type="submission" date="2015-04" db="EMBL/GenBank/DDBJ databases">
        <authorList>
            <person name="Syromyatnikov M.Y."/>
            <person name="Popov V.N."/>
        </authorList>
    </citation>
    <scope>NUCLEOTIDE SEQUENCE [LARGE SCALE GENOMIC DNA]</scope>
</reference>
<dbReference type="InterPro" id="IPR010512">
    <property type="entry name" value="DUF1091"/>
</dbReference>
<dbReference type="Proteomes" id="UP000183832">
    <property type="component" value="Unassembled WGS sequence"/>
</dbReference>
<name>A0A1J1HIN5_9DIPT</name>
<sequence>MNMQLILGLKLLAEKLVVTYNESIVNFHPQLEIYSNDSYSFGFNATLLQKLDNFYIQVLINFADVNGNYEPFLRKVVSDMCHFYKNQRGNKILRNFYNSNYAERKFPETCPILPVFLQLHEALKLVISYQNNESKFEQIKILS</sequence>
<organism evidence="1 2">
    <name type="scientific">Clunio marinus</name>
    <dbReference type="NCBI Taxonomy" id="568069"/>
    <lineage>
        <taxon>Eukaryota</taxon>
        <taxon>Metazoa</taxon>
        <taxon>Ecdysozoa</taxon>
        <taxon>Arthropoda</taxon>
        <taxon>Hexapoda</taxon>
        <taxon>Insecta</taxon>
        <taxon>Pterygota</taxon>
        <taxon>Neoptera</taxon>
        <taxon>Endopterygota</taxon>
        <taxon>Diptera</taxon>
        <taxon>Nematocera</taxon>
        <taxon>Chironomoidea</taxon>
        <taxon>Chironomidae</taxon>
        <taxon>Clunio</taxon>
    </lineage>
</organism>
<dbReference type="AlphaFoldDB" id="A0A1J1HIN5"/>
<gene>
    <name evidence="1" type="ORF">CLUMA_CG001220</name>
</gene>
<keyword evidence="2" id="KW-1185">Reference proteome</keyword>
<protein>
    <submittedName>
        <fullName evidence="1">CLUMA_CG001220, isoform A</fullName>
    </submittedName>
</protein>
<proteinExistence type="predicted"/>